<dbReference type="Pfam" id="PF07859">
    <property type="entry name" value="Abhydrolase_3"/>
    <property type="match status" value="1"/>
</dbReference>
<reference evidence="3" key="1">
    <citation type="submission" date="2015-04" db="UniProtKB">
        <authorList>
            <consortium name="EnsemblPlants"/>
        </authorList>
    </citation>
    <scope>IDENTIFICATION</scope>
</reference>
<dbReference type="AlphaFoldDB" id="A0A0E0DDH5"/>
<evidence type="ECO:0000256" key="1">
    <source>
        <dbReference type="SAM" id="MobiDB-lite"/>
    </source>
</evidence>
<reference evidence="3" key="2">
    <citation type="submission" date="2018-05" db="EMBL/GenBank/DDBJ databases">
        <title>OmerRS3 (Oryza meridionalis Reference Sequence Version 3).</title>
        <authorList>
            <person name="Zhang J."/>
            <person name="Kudrna D."/>
            <person name="Lee S."/>
            <person name="Talag J."/>
            <person name="Welchert J."/>
            <person name="Wing R.A."/>
        </authorList>
    </citation>
    <scope>NUCLEOTIDE SEQUENCE [LARGE SCALE GENOMIC DNA]</scope>
    <source>
        <strain evidence="3">OR44</strain>
    </source>
</reference>
<dbReference type="eggNOG" id="KOG1515">
    <property type="taxonomic scope" value="Eukaryota"/>
</dbReference>
<dbReference type="InterPro" id="IPR050466">
    <property type="entry name" value="Carboxylest/Gibb_receptor"/>
</dbReference>
<dbReference type="Gramene" id="OMERI12G05150.1">
    <property type="protein sequence ID" value="OMERI12G05150.1"/>
    <property type="gene ID" value="OMERI12G05150"/>
</dbReference>
<name>A0A0E0DDH5_9ORYZ</name>
<dbReference type="STRING" id="40149.A0A0E0DDH5"/>
<dbReference type="Proteomes" id="UP000008021">
    <property type="component" value="Chromosome 4"/>
</dbReference>
<dbReference type="InterPro" id="IPR013094">
    <property type="entry name" value="AB_hydrolase_3"/>
</dbReference>
<organism evidence="3">
    <name type="scientific">Oryza meridionalis</name>
    <dbReference type="NCBI Taxonomy" id="40149"/>
    <lineage>
        <taxon>Eukaryota</taxon>
        <taxon>Viridiplantae</taxon>
        <taxon>Streptophyta</taxon>
        <taxon>Embryophyta</taxon>
        <taxon>Tracheophyta</taxon>
        <taxon>Spermatophyta</taxon>
        <taxon>Magnoliopsida</taxon>
        <taxon>Liliopsida</taxon>
        <taxon>Poales</taxon>
        <taxon>Poaceae</taxon>
        <taxon>BOP clade</taxon>
        <taxon>Oryzoideae</taxon>
        <taxon>Oryzeae</taxon>
        <taxon>Oryzinae</taxon>
        <taxon>Oryza</taxon>
    </lineage>
</organism>
<sequence length="444" mass="46924">MPPVAIQLYSLLFKLILRRRLSSLSASASASSSSFGVSSRAAADHHHPSPPSNPSFSSAAGADAVATKDLHPDPLSSLHLRLFLPNPHHSATPAAPAAGANAPPPLRRNSFPQPAHDAGSPAAAVGQELSRRASASFSGVSPSAAPCYGGYLPTARSGRRLPVIVQFHGGAFATGAADSAANDAFCRRVARLCDAIVVAVGYRLAPESRYPAAFEDGVTVLKWIAKQANLAACGRKMARGAGSGGADSFGAALVEPWLAAHADPSRCVLLGVSCGANIADYVARKAVEAGKLLDPIKVVAQVLMYPFFMGTSPTQSELKLANSYFYDKSTCLLAWKLFLPEGEFSLDHPAANPLVPGKGPPLKLMPPTLTVVAELDWMKDRAIAYSEELRKVNVDAPVLEYKDAVHEFATLDVLLKTPLAQACAEDIAIWVKKYISLRGHELSY</sequence>
<dbReference type="GO" id="GO:0016787">
    <property type="term" value="F:hydrolase activity"/>
    <property type="evidence" value="ECO:0007669"/>
    <property type="project" value="InterPro"/>
</dbReference>
<evidence type="ECO:0000313" key="4">
    <source>
        <dbReference type="Proteomes" id="UP000008021"/>
    </source>
</evidence>
<dbReference type="HOGENOM" id="CLU_012494_14_0_1"/>
<dbReference type="Gramene" id="OMERI04G09710.1">
    <property type="protein sequence ID" value="OMERI04G09710.1"/>
    <property type="gene ID" value="OMERI04G09710"/>
</dbReference>
<feature type="region of interest" description="Disordered" evidence="1">
    <location>
        <begin position="39"/>
        <end position="70"/>
    </location>
</feature>
<accession>A0A0E0DDH5</accession>
<dbReference type="SUPFAM" id="SSF53474">
    <property type="entry name" value="alpha/beta-Hydrolases"/>
    <property type="match status" value="1"/>
</dbReference>
<dbReference type="InterPro" id="IPR029058">
    <property type="entry name" value="AB_hydrolase_fold"/>
</dbReference>
<evidence type="ECO:0000313" key="3">
    <source>
        <dbReference type="EnsemblPlants" id="OMERI04G09710.1"/>
    </source>
</evidence>
<dbReference type="PANTHER" id="PTHR23024">
    <property type="entry name" value="ARYLACETAMIDE DEACETYLASE"/>
    <property type="match status" value="1"/>
</dbReference>
<feature type="domain" description="Alpha/beta hydrolase fold-3" evidence="2">
    <location>
        <begin position="164"/>
        <end position="409"/>
    </location>
</feature>
<evidence type="ECO:0000259" key="2">
    <source>
        <dbReference type="Pfam" id="PF07859"/>
    </source>
</evidence>
<protein>
    <recommendedName>
        <fullName evidence="2">Alpha/beta hydrolase fold-3 domain-containing protein</fullName>
    </recommendedName>
</protein>
<dbReference type="EnsemblPlants" id="OMERI04G09710.1">
    <property type="protein sequence ID" value="OMERI04G09710.1"/>
    <property type="gene ID" value="OMERI04G09710"/>
</dbReference>
<dbReference type="Gene3D" id="3.40.50.1820">
    <property type="entry name" value="alpha/beta hydrolase"/>
    <property type="match status" value="1"/>
</dbReference>
<keyword evidence="4" id="KW-1185">Reference proteome</keyword>
<dbReference type="EnsemblPlants" id="OMERI12G05150.1">
    <property type="protein sequence ID" value="OMERI12G05150.1"/>
    <property type="gene ID" value="OMERI12G05150"/>
</dbReference>
<dbReference type="Proteomes" id="UP000008021">
    <property type="component" value="Chromosome 12"/>
</dbReference>
<proteinExistence type="predicted"/>
<dbReference type="PANTHER" id="PTHR23024:SF631">
    <property type="entry name" value="PUTATIVE, EXPRESSED-RELATED"/>
    <property type="match status" value="1"/>
</dbReference>
<feature type="compositionally biased region" description="Low complexity" evidence="1">
    <location>
        <begin position="89"/>
        <end position="101"/>
    </location>
</feature>
<feature type="region of interest" description="Disordered" evidence="1">
    <location>
        <begin position="89"/>
        <end position="127"/>
    </location>
</feature>